<dbReference type="GO" id="GO:0005886">
    <property type="term" value="C:plasma membrane"/>
    <property type="evidence" value="ECO:0007669"/>
    <property type="project" value="UniProtKB-SubCell"/>
</dbReference>
<keyword evidence="5 8" id="KW-0812">Transmembrane</keyword>
<feature type="transmembrane region" description="Helical" evidence="8">
    <location>
        <begin position="341"/>
        <end position="361"/>
    </location>
</feature>
<feature type="transmembrane region" description="Helical" evidence="8">
    <location>
        <begin position="179"/>
        <end position="198"/>
    </location>
</feature>
<comment type="caution">
    <text evidence="10">The sequence shown here is derived from an EMBL/GenBank/DDBJ whole genome shotgun (WGS) entry which is preliminary data.</text>
</comment>
<dbReference type="RefSeq" id="WP_151861565.1">
    <property type="nucleotide sequence ID" value="NZ_WBZC01000039.1"/>
</dbReference>
<evidence type="ECO:0000256" key="3">
    <source>
        <dbReference type="ARBA" id="ARBA00022448"/>
    </source>
</evidence>
<evidence type="ECO:0000256" key="5">
    <source>
        <dbReference type="ARBA" id="ARBA00022692"/>
    </source>
</evidence>
<evidence type="ECO:0000256" key="2">
    <source>
        <dbReference type="ARBA" id="ARBA00007783"/>
    </source>
</evidence>
<keyword evidence="7 8" id="KW-0472">Membrane</keyword>
<dbReference type="InterPro" id="IPR047817">
    <property type="entry name" value="ABC2_TM_bact-type"/>
</dbReference>
<feature type="transmembrane region" description="Helical" evidence="8">
    <location>
        <begin position="224"/>
        <end position="242"/>
    </location>
</feature>
<dbReference type="PANTHER" id="PTHR30294:SF45">
    <property type="entry name" value="LINEARMYCIN RESISTANCE PERMEASE PROTEIN LNRN"/>
    <property type="match status" value="1"/>
</dbReference>
<evidence type="ECO:0000313" key="11">
    <source>
        <dbReference type="Proteomes" id="UP000432715"/>
    </source>
</evidence>
<dbReference type="AlphaFoldDB" id="A0A6I0F9F9"/>
<comment type="subcellular location">
    <subcellularLocation>
        <location evidence="1">Cell membrane</location>
        <topology evidence="1">Multi-pass membrane protein</topology>
    </subcellularLocation>
</comment>
<evidence type="ECO:0000256" key="1">
    <source>
        <dbReference type="ARBA" id="ARBA00004651"/>
    </source>
</evidence>
<reference evidence="10 11" key="1">
    <citation type="submission" date="2019-10" db="EMBL/GenBank/DDBJ databases">
        <title>Alkaliphilus serpentinus sp. nov. and Alkaliphilus pronyensis sp. nov., two novel anaerobic alkaliphilic species isolated from the serpentinized-hosted hydrothermal field of the Prony Bay (New Caledonia).</title>
        <authorList>
            <person name="Postec A."/>
        </authorList>
    </citation>
    <scope>NUCLEOTIDE SEQUENCE [LARGE SCALE GENOMIC DNA]</scope>
    <source>
        <strain evidence="10 11">LacV</strain>
    </source>
</reference>
<dbReference type="InterPro" id="IPR013525">
    <property type="entry name" value="ABC2_TM"/>
</dbReference>
<evidence type="ECO:0000256" key="7">
    <source>
        <dbReference type="ARBA" id="ARBA00023136"/>
    </source>
</evidence>
<proteinExistence type="inferred from homology"/>
<keyword evidence="4" id="KW-1003">Cell membrane</keyword>
<keyword evidence="3" id="KW-0813">Transport</keyword>
<evidence type="ECO:0000256" key="6">
    <source>
        <dbReference type="ARBA" id="ARBA00022989"/>
    </source>
</evidence>
<protein>
    <submittedName>
        <fullName evidence="10">ABC transporter permease</fullName>
    </submittedName>
</protein>
<evidence type="ECO:0000313" key="10">
    <source>
        <dbReference type="EMBL" id="KAB3533585.1"/>
    </source>
</evidence>
<keyword evidence="11" id="KW-1185">Reference proteome</keyword>
<dbReference type="PANTHER" id="PTHR30294">
    <property type="entry name" value="MEMBRANE COMPONENT OF ABC TRANSPORTER YHHJ-RELATED"/>
    <property type="match status" value="1"/>
</dbReference>
<evidence type="ECO:0000256" key="4">
    <source>
        <dbReference type="ARBA" id="ARBA00022475"/>
    </source>
</evidence>
<feature type="transmembrane region" description="Helical" evidence="8">
    <location>
        <begin position="287"/>
        <end position="306"/>
    </location>
</feature>
<dbReference type="Proteomes" id="UP000432715">
    <property type="component" value="Unassembled WGS sequence"/>
</dbReference>
<dbReference type="InterPro" id="IPR051449">
    <property type="entry name" value="ABC-2_transporter_component"/>
</dbReference>
<feature type="transmembrane region" description="Helical" evidence="8">
    <location>
        <begin position="18"/>
        <end position="36"/>
    </location>
</feature>
<gene>
    <name evidence="10" type="ORF">F8154_10495</name>
</gene>
<feature type="transmembrane region" description="Helical" evidence="8">
    <location>
        <begin position="254"/>
        <end position="275"/>
    </location>
</feature>
<dbReference type="Gene3D" id="3.40.1710.10">
    <property type="entry name" value="abc type-2 transporter like domain"/>
    <property type="match status" value="1"/>
</dbReference>
<keyword evidence="6 8" id="KW-1133">Transmembrane helix</keyword>
<dbReference type="EMBL" id="WBZC01000039">
    <property type="protein sequence ID" value="KAB3533585.1"/>
    <property type="molecule type" value="Genomic_DNA"/>
</dbReference>
<organism evidence="10 11">
    <name type="scientific">Alkaliphilus pronyensis</name>
    <dbReference type="NCBI Taxonomy" id="1482732"/>
    <lineage>
        <taxon>Bacteria</taxon>
        <taxon>Bacillati</taxon>
        <taxon>Bacillota</taxon>
        <taxon>Clostridia</taxon>
        <taxon>Peptostreptococcales</taxon>
        <taxon>Natronincolaceae</taxon>
        <taxon>Alkaliphilus</taxon>
    </lineage>
</organism>
<name>A0A6I0F9F9_9FIRM</name>
<evidence type="ECO:0000259" key="9">
    <source>
        <dbReference type="PROSITE" id="PS51012"/>
    </source>
</evidence>
<dbReference type="OrthoDB" id="266913at2"/>
<dbReference type="PROSITE" id="PS51012">
    <property type="entry name" value="ABC_TM2"/>
    <property type="match status" value="1"/>
</dbReference>
<evidence type="ECO:0000256" key="8">
    <source>
        <dbReference type="SAM" id="Phobius"/>
    </source>
</evidence>
<dbReference type="Pfam" id="PF12698">
    <property type="entry name" value="ABC2_membrane_3"/>
    <property type="match status" value="1"/>
</dbReference>
<feature type="domain" description="ABC transmembrane type-2" evidence="9">
    <location>
        <begin position="137"/>
        <end position="366"/>
    </location>
</feature>
<dbReference type="GO" id="GO:0140359">
    <property type="term" value="F:ABC-type transporter activity"/>
    <property type="evidence" value="ECO:0007669"/>
    <property type="project" value="InterPro"/>
</dbReference>
<comment type="similarity">
    <text evidence="2">Belongs to the ABC-2 integral membrane protein family.</text>
</comment>
<accession>A0A6I0F9F9</accession>
<sequence>MTIFNFTIRRIMRDKGQLITMLLVPIGFITLVMMLFSGGQFNMSIGVVDYDNTEWTQSFINSLDNKGIIVSIDEDEIEGKLLSNKINLGLVIPKGFTDDVVSMENPQIQAYSINETDVTVPVTIFIDNFLAASKHIAAAADGNIDTFNKGISLYINGSNNVKEAFYDVGESKGSTVSGMGFLVMSMLYFSVSASGIIMEDKEGKTFYRVLTAPVRLREYMLQKILSFLVLLQAQVITVFLLMKYVFKMNMGPSLFNLLVALFVFSIVCISFGVALTSLSKNTRQLSALSPILIIPMVMLGGSFWPREIMPEILIKLSNIVPTTWILISIEKILYGQNLVSITTELGILLMFSIVFFLLGTWKKTEIEV</sequence>